<keyword evidence="3" id="KW-1185">Reference proteome</keyword>
<feature type="compositionally biased region" description="Low complexity" evidence="1">
    <location>
        <begin position="233"/>
        <end position="245"/>
    </location>
</feature>
<organism evidence="2 3">
    <name type="scientific">Diploscapter pachys</name>
    <dbReference type="NCBI Taxonomy" id="2018661"/>
    <lineage>
        <taxon>Eukaryota</taxon>
        <taxon>Metazoa</taxon>
        <taxon>Ecdysozoa</taxon>
        <taxon>Nematoda</taxon>
        <taxon>Chromadorea</taxon>
        <taxon>Rhabditida</taxon>
        <taxon>Rhabditina</taxon>
        <taxon>Rhabditomorpha</taxon>
        <taxon>Rhabditoidea</taxon>
        <taxon>Rhabditidae</taxon>
        <taxon>Diploscapter</taxon>
    </lineage>
</organism>
<dbReference type="AlphaFoldDB" id="A0A2A2KJR2"/>
<dbReference type="Proteomes" id="UP000218231">
    <property type="component" value="Unassembled WGS sequence"/>
</dbReference>
<comment type="caution">
    <text evidence="2">The sequence shown here is derived from an EMBL/GenBank/DDBJ whole genome shotgun (WGS) entry which is preliminary data.</text>
</comment>
<proteinExistence type="predicted"/>
<feature type="compositionally biased region" description="Basic residues" evidence="1">
    <location>
        <begin position="216"/>
        <end position="227"/>
    </location>
</feature>
<reference evidence="2 3" key="1">
    <citation type="journal article" date="2017" name="Curr. Biol.">
        <title>Genome architecture and evolution of a unichromosomal asexual nematode.</title>
        <authorList>
            <person name="Fradin H."/>
            <person name="Zegar C."/>
            <person name="Gutwein M."/>
            <person name="Lucas J."/>
            <person name="Kovtun M."/>
            <person name="Corcoran D."/>
            <person name="Baugh L.R."/>
            <person name="Kiontke K."/>
            <person name="Gunsalus K."/>
            <person name="Fitch D.H."/>
            <person name="Piano F."/>
        </authorList>
    </citation>
    <scope>NUCLEOTIDE SEQUENCE [LARGE SCALE GENOMIC DNA]</scope>
    <source>
        <strain evidence="2">PF1309</strain>
    </source>
</reference>
<evidence type="ECO:0000256" key="1">
    <source>
        <dbReference type="SAM" id="MobiDB-lite"/>
    </source>
</evidence>
<name>A0A2A2KJR2_9BILA</name>
<sequence length="252" mass="28272">MGLSDKPPLARCDQLILGAPLFRLAPLLAPPLDRIDQHPANHEHRDRAAAEQHPPLPAGILLQVMHAALHRPHGKAIDDDERLELGLDGEEAFDAGPHVERGVVNRQVTRQVQRLQQPFVRGFDVPNQRRIPQRGRIDRLRPPAPHHGFDGIQLRRIDQEARIDRRRVGDHAQSQACRPAAVRHRLRDVDRLDPADRPVAGLMSLQPAPDGGIGARLHRHDQRRPVHRRDELTSLAGTSTISTSGSRRRRSA</sequence>
<gene>
    <name evidence="2" type="ORF">WR25_22331</name>
</gene>
<feature type="region of interest" description="Disordered" evidence="1">
    <location>
        <begin position="199"/>
        <end position="252"/>
    </location>
</feature>
<protein>
    <submittedName>
        <fullName evidence="2">Uncharacterized protein</fullName>
    </submittedName>
</protein>
<accession>A0A2A2KJR2</accession>
<evidence type="ECO:0000313" key="3">
    <source>
        <dbReference type="Proteomes" id="UP000218231"/>
    </source>
</evidence>
<evidence type="ECO:0000313" key="2">
    <source>
        <dbReference type="EMBL" id="PAV74069.1"/>
    </source>
</evidence>
<dbReference type="EMBL" id="LIAE01008427">
    <property type="protein sequence ID" value="PAV74069.1"/>
    <property type="molecule type" value="Genomic_DNA"/>
</dbReference>